<organism evidence="1">
    <name type="scientific">marine sediment metagenome</name>
    <dbReference type="NCBI Taxonomy" id="412755"/>
    <lineage>
        <taxon>unclassified sequences</taxon>
        <taxon>metagenomes</taxon>
        <taxon>ecological metagenomes</taxon>
    </lineage>
</organism>
<reference evidence="1" key="1">
    <citation type="journal article" date="2014" name="Front. Microbiol.">
        <title>High frequency of phylogenetically diverse reductive dehalogenase-homologous genes in deep subseafloor sedimentary metagenomes.</title>
        <authorList>
            <person name="Kawai M."/>
            <person name="Futagami T."/>
            <person name="Toyoda A."/>
            <person name="Takaki Y."/>
            <person name="Nishi S."/>
            <person name="Hori S."/>
            <person name="Arai W."/>
            <person name="Tsubouchi T."/>
            <person name="Morono Y."/>
            <person name="Uchiyama I."/>
            <person name="Ito T."/>
            <person name="Fujiyama A."/>
            <person name="Inagaki F."/>
            <person name="Takami H."/>
        </authorList>
    </citation>
    <scope>NUCLEOTIDE SEQUENCE</scope>
    <source>
        <strain evidence="1">Expedition CK06-06</strain>
    </source>
</reference>
<proteinExistence type="predicted"/>
<dbReference type="AlphaFoldDB" id="X1DLS6"/>
<sequence length="131" mass="14641">MGIAFGSKSPYLGSVTITGYRHKTNKIEHGRFGTFYSQQTLEIPSEVKKTVHFDNALILPKIRTTSQEHAIDFIFGDSSLERRSVDIDPGESGLLYADIILLAWAVTHGVDGIVFGDDEFVDYKFDRGLIE</sequence>
<protein>
    <submittedName>
        <fullName evidence="1">Uncharacterized protein</fullName>
    </submittedName>
</protein>
<evidence type="ECO:0000313" key="1">
    <source>
        <dbReference type="EMBL" id="GAG97366.1"/>
    </source>
</evidence>
<comment type="caution">
    <text evidence="1">The sequence shown here is derived from an EMBL/GenBank/DDBJ whole genome shotgun (WGS) entry which is preliminary data.</text>
</comment>
<name>X1DLS6_9ZZZZ</name>
<accession>X1DLS6</accession>
<gene>
    <name evidence="1" type="ORF">S01H4_49178</name>
</gene>
<dbReference type="EMBL" id="BART01027793">
    <property type="protein sequence ID" value="GAG97366.1"/>
    <property type="molecule type" value="Genomic_DNA"/>
</dbReference>